<dbReference type="EMBL" id="ATCN01001017">
    <property type="protein sequence ID" value="EPR78130.1"/>
    <property type="molecule type" value="Genomic_DNA"/>
</dbReference>
<evidence type="ECO:0000256" key="1">
    <source>
        <dbReference type="PROSITE-ProRule" id="PRU00094"/>
    </source>
</evidence>
<comment type="caution">
    <text evidence="4">The sequence shown here is derived from an EMBL/GenBank/DDBJ whole genome shotgun (WGS) entry which is preliminary data.</text>
</comment>
<dbReference type="VEuPathDB" id="MicrosporidiaDB:SLOPH_2204"/>
<keyword evidence="1" id="KW-0479">Metal-binding</keyword>
<dbReference type="GO" id="GO:0043565">
    <property type="term" value="F:sequence-specific DNA binding"/>
    <property type="evidence" value="ECO:0007669"/>
    <property type="project" value="InterPro"/>
</dbReference>
<dbReference type="Gene3D" id="3.30.50.10">
    <property type="entry name" value="Erythroid Transcription Factor GATA-1, subunit A"/>
    <property type="match status" value="1"/>
</dbReference>
<dbReference type="AlphaFoldDB" id="S7W5R6"/>
<feature type="compositionally biased region" description="Basic and acidic residues" evidence="2">
    <location>
        <begin position="213"/>
        <end position="237"/>
    </location>
</feature>
<dbReference type="STRING" id="1358809.S7W5R6"/>
<evidence type="ECO:0000259" key="3">
    <source>
        <dbReference type="PROSITE" id="PS50114"/>
    </source>
</evidence>
<keyword evidence="1" id="KW-0863">Zinc-finger</keyword>
<gene>
    <name evidence="4" type="ORF">SLOPH_2204</name>
</gene>
<dbReference type="OrthoDB" id="515401at2759"/>
<dbReference type="InterPro" id="IPR000679">
    <property type="entry name" value="Znf_GATA"/>
</dbReference>
<dbReference type="GO" id="GO:0008270">
    <property type="term" value="F:zinc ion binding"/>
    <property type="evidence" value="ECO:0007669"/>
    <property type="project" value="UniProtKB-KW"/>
</dbReference>
<name>S7W5R6_SPRLO</name>
<feature type="region of interest" description="Disordered" evidence="2">
    <location>
        <begin position="213"/>
        <end position="245"/>
    </location>
</feature>
<evidence type="ECO:0000313" key="5">
    <source>
        <dbReference type="Proteomes" id="UP000014978"/>
    </source>
</evidence>
<keyword evidence="1" id="KW-0862">Zinc</keyword>
<dbReference type="HOGENOM" id="CLU_657512_0_0_1"/>
<dbReference type="InParanoid" id="S7W5R6"/>
<keyword evidence="5" id="KW-1185">Reference proteome</keyword>
<dbReference type="GO" id="GO:0006355">
    <property type="term" value="P:regulation of DNA-templated transcription"/>
    <property type="evidence" value="ECO:0007669"/>
    <property type="project" value="InterPro"/>
</dbReference>
<dbReference type="CDD" id="cd00202">
    <property type="entry name" value="ZnF_GATA"/>
    <property type="match status" value="1"/>
</dbReference>
<accession>S7W5R6</accession>
<dbReference type="PROSITE" id="PS50114">
    <property type="entry name" value="GATA_ZN_FINGER_2"/>
    <property type="match status" value="1"/>
</dbReference>
<protein>
    <submittedName>
        <fullName evidence="4">GATA binding factor</fullName>
    </submittedName>
</protein>
<dbReference type="SUPFAM" id="SSF57716">
    <property type="entry name" value="Glucocorticoid receptor-like (DNA-binding domain)"/>
    <property type="match status" value="1"/>
</dbReference>
<feature type="domain" description="GATA-type" evidence="3">
    <location>
        <begin position="360"/>
        <end position="407"/>
    </location>
</feature>
<dbReference type="Proteomes" id="UP000014978">
    <property type="component" value="Unassembled WGS sequence"/>
</dbReference>
<dbReference type="InterPro" id="IPR013088">
    <property type="entry name" value="Znf_NHR/GATA"/>
</dbReference>
<proteinExistence type="predicted"/>
<evidence type="ECO:0000256" key="2">
    <source>
        <dbReference type="SAM" id="MobiDB-lite"/>
    </source>
</evidence>
<evidence type="ECO:0000313" key="4">
    <source>
        <dbReference type="EMBL" id="EPR78130.1"/>
    </source>
</evidence>
<sequence length="418" mass="49893">MENEMHSFINPLLKKNEIRNKENENKVNQDFSIEANNGTYTNTNDYDDGFFYDDIYVHRMENREWRKYAIKEEEIHDYPAFSVEENIMNKGADFNRDNDFVYEKHRSQKFRRDFKYILPEKVEKETIYFNENQHRKINKNIIYDTKPYHFNDYMKKENPYDFNNHNEMRSTQLESKVLGVKLPNNEELGNSKMYFETLTKQFCEKSIPSEDINNKKSKLDEKNKTNKKKSETSNEKPIKRKVGRPKKIKEKPENAVVVPKDIAYTAYYQSRYQPYNYRNVADVEFYYSPDSYVNPTHTSDLKLQGNKHSAPMNKIYNNQFYYDTLQEEAVEPVCDPRKTFSTKPVQVNGKRKTPKNFKFCGMCGIDHTTFWRRANGIKVCNACGLYFKKKGLPRPTRIKIKYNQRARVKTPKKAKKTQ</sequence>
<dbReference type="Pfam" id="PF00320">
    <property type="entry name" value="GATA"/>
    <property type="match status" value="1"/>
</dbReference>
<reference evidence="5" key="1">
    <citation type="journal article" date="2013" name="PLoS Genet.">
        <title>The genome of Spraguea lophii and the basis of host-microsporidian interactions.</title>
        <authorList>
            <person name="Campbell S.E."/>
            <person name="Williams T.A."/>
            <person name="Yousuf A."/>
            <person name="Soanes D.M."/>
            <person name="Paszkiewicz K.H."/>
            <person name="Williams B.A.P."/>
        </authorList>
    </citation>
    <scope>NUCLEOTIDE SEQUENCE [LARGE SCALE GENOMIC DNA]</scope>
    <source>
        <strain evidence="5">42_110</strain>
    </source>
</reference>
<dbReference type="SMART" id="SM00401">
    <property type="entry name" value="ZnF_GATA"/>
    <property type="match status" value="1"/>
</dbReference>
<organism evidence="4 5">
    <name type="scientific">Spraguea lophii (strain 42_110)</name>
    <name type="common">Microsporidian parasite</name>
    <dbReference type="NCBI Taxonomy" id="1358809"/>
    <lineage>
        <taxon>Eukaryota</taxon>
        <taxon>Fungi</taxon>
        <taxon>Fungi incertae sedis</taxon>
        <taxon>Microsporidia</taxon>
        <taxon>Spragueidae</taxon>
        <taxon>Spraguea</taxon>
    </lineage>
</organism>